<keyword evidence="4" id="KW-0812">Transmembrane</keyword>
<dbReference type="Pfam" id="PF10496">
    <property type="entry name" value="Syntaxin-18_N"/>
    <property type="match status" value="1"/>
</dbReference>
<evidence type="ECO:0000256" key="8">
    <source>
        <dbReference type="ARBA" id="ARBA00023136"/>
    </source>
</evidence>
<keyword evidence="8" id="KW-0472">Membrane</keyword>
<dbReference type="GO" id="GO:0015031">
    <property type="term" value="P:protein transport"/>
    <property type="evidence" value="ECO:0007669"/>
    <property type="project" value="UniProtKB-KW"/>
</dbReference>
<comment type="similarity">
    <text evidence="2">Belongs to the syntaxin family.</text>
</comment>
<sequence>ENLPDIRVASVEEPFDAMHGAAWAGKRPGWTTCPAPPVPMKSTYQCLSLDMLLCVQTHRRGMVVLDVTPHFRQLVEQRSTQNGAQAQSQGQSQQAAQLLRSLAARTAFTKAANEIAHDITALRRFLRVNQYAYAQIGRMSEAEGDRLEGEIGSIVRACSANIQRLHSLLEEGAPAGDGTPDVAAHRAGAVLALSERLGATTAAYDRLRALRRQQEEQLAVLRRRRRAKPPACDGQAAPATASLAVAGGGHVAPSDPAIPGLPPDGHGGSDLRQRGARTPLSPLQAPPSRGFATLGHAEASTVLPSTASQRQQQVLKQRPAESAALHRELVELSGAVAQAEASVREVAGLNQAFSAAVAHQTGQIEALYAEAVRATGHIGAANMQLGKTVAAGKGAQRTLLVFMLLATLGLVFMDWWHS</sequence>
<feature type="region of interest" description="Disordered" evidence="9">
    <location>
        <begin position="246"/>
        <end position="291"/>
    </location>
</feature>
<dbReference type="PANTHER" id="PTHR15959:SF0">
    <property type="entry name" value="SYNTAXIN-18"/>
    <property type="match status" value="1"/>
</dbReference>
<keyword evidence="6" id="KW-1133">Transmembrane helix</keyword>
<name>A0A1D1ZVI8_AUXPR</name>
<reference evidence="11" key="1">
    <citation type="submission" date="2015-08" db="EMBL/GenBank/DDBJ databases">
        <authorList>
            <person name="Babu N.S."/>
            <person name="Beckwith C.J."/>
            <person name="Beseler K.G."/>
            <person name="Brison A."/>
            <person name="Carone J.V."/>
            <person name="Caskin T.P."/>
            <person name="Diamond M."/>
            <person name="Durham M.E."/>
            <person name="Foxe J.M."/>
            <person name="Go M."/>
            <person name="Henderson B.A."/>
            <person name="Jones I.B."/>
            <person name="McGettigan J.A."/>
            <person name="Micheletti S.J."/>
            <person name="Nasrallah M.E."/>
            <person name="Ortiz D."/>
            <person name="Piller C.R."/>
            <person name="Privatt S.R."/>
            <person name="Schneider S.L."/>
            <person name="Sharp S."/>
            <person name="Smith T.C."/>
            <person name="Stanton J.D."/>
            <person name="Ullery H.E."/>
            <person name="Wilson R.J."/>
            <person name="Serrano M.G."/>
            <person name="Buck G."/>
            <person name="Lee V."/>
            <person name="Wang Y."/>
            <person name="Carvalho R."/>
            <person name="Voegtly L."/>
            <person name="Shi R."/>
            <person name="Duckworth R."/>
            <person name="Johnson A."/>
            <person name="Loviza R."/>
            <person name="Walstead R."/>
            <person name="Shah Z."/>
            <person name="Kiflezghi M."/>
            <person name="Wade K."/>
            <person name="Ball S.L."/>
            <person name="Bradley K.W."/>
            <person name="Asai D.J."/>
            <person name="Bowman C.A."/>
            <person name="Russell D.A."/>
            <person name="Pope W.H."/>
            <person name="Jacobs-Sera D."/>
            <person name="Hendrix R.W."/>
            <person name="Hatfull G.F."/>
        </authorList>
    </citation>
    <scope>NUCLEOTIDE SEQUENCE</scope>
</reference>
<feature type="non-terminal residue" evidence="11">
    <location>
        <position position="1"/>
    </location>
</feature>
<evidence type="ECO:0000256" key="1">
    <source>
        <dbReference type="ARBA" id="ARBA00004211"/>
    </source>
</evidence>
<dbReference type="EMBL" id="GDKF01007673">
    <property type="protein sequence ID" value="JAT70949.1"/>
    <property type="molecule type" value="Transcribed_RNA"/>
</dbReference>
<dbReference type="GO" id="GO:0005783">
    <property type="term" value="C:endoplasmic reticulum"/>
    <property type="evidence" value="ECO:0007669"/>
    <property type="project" value="TreeGrafter"/>
</dbReference>
<dbReference type="GO" id="GO:0006890">
    <property type="term" value="P:retrograde vesicle-mediated transport, Golgi to endoplasmic reticulum"/>
    <property type="evidence" value="ECO:0007669"/>
    <property type="project" value="TreeGrafter"/>
</dbReference>
<evidence type="ECO:0000313" key="11">
    <source>
        <dbReference type="EMBL" id="JAT70949.1"/>
    </source>
</evidence>
<keyword evidence="3" id="KW-0813">Transport</keyword>
<dbReference type="AlphaFoldDB" id="A0A1D1ZVI8"/>
<dbReference type="Gene3D" id="1.20.58.70">
    <property type="match status" value="1"/>
</dbReference>
<evidence type="ECO:0000256" key="3">
    <source>
        <dbReference type="ARBA" id="ARBA00022448"/>
    </source>
</evidence>
<evidence type="ECO:0000256" key="5">
    <source>
        <dbReference type="ARBA" id="ARBA00022927"/>
    </source>
</evidence>
<evidence type="ECO:0000256" key="4">
    <source>
        <dbReference type="ARBA" id="ARBA00022692"/>
    </source>
</evidence>
<accession>A0A1D1ZVI8</accession>
<evidence type="ECO:0000256" key="9">
    <source>
        <dbReference type="SAM" id="MobiDB-lite"/>
    </source>
</evidence>
<evidence type="ECO:0000256" key="6">
    <source>
        <dbReference type="ARBA" id="ARBA00022989"/>
    </source>
</evidence>
<proteinExistence type="inferred from homology"/>
<dbReference type="PANTHER" id="PTHR15959">
    <property type="entry name" value="SYNTAXIN-18"/>
    <property type="match status" value="1"/>
</dbReference>
<keyword evidence="5" id="KW-0653">Protein transport</keyword>
<protein>
    <recommendedName>
        <fullName evidence="10">SNARE-complex protein Syntaxin-18 N-terminal domain-containing protein</fullName>
    </recommendedName>
</protein>
<organism evidence="11">
    <name type="scientific">Auxenochlorella protothecoides</name>
    <name type="common">Green microalga</name>
    <name type="synonym">Chlorella protothecoides</name>
    <dbReference type="NCBI Taxonomy" id="3075"/>
    <lineage>
        <taxon>Eukaryota</taxon>
        <taxon>Viridiplantae</taxon>
        <taxon>Chlorophyta</taxon>
        <taxon>core chlorophytes</taxon>
        <taxon>Trebouxiophyceae</taxon>
        <taxon>Chlorellales</taxon>
        <taxon>Chlorellaceae</taxon>
        <taxon>Auxenochlorella</taxon>
    </lineage>
</organism>
<dbReference type="InterPro" id="IPR019529">
    <property type="entry name" value="Syntaxin-18_N"/>
</dbReference>
<evidence type="ECO:0000256" key="7">
    <source>
        <dbReference type="ARBA" id="ARBA00023054"/>
    </source>
</evidence>
<evidence type="ECO:0000259" key="10">
    <source>
        <dbReference type="Pfam" id="PF10496"/>
    </source>
</evidence>
<keyword evidence="7" id="KW-0175">Coiled coil</keyword>
<comment type="subcellular location">
    <subcellularLocation>
        <location evidence="1">Membrane</location>
        <topology evidence="1">Single-pass type IV membrane protein</topology>
    </subcellularLocation>
</comment>
<evidence type="ECO:0000256" key="2">
    <source>
        <dbReference type="ARBA" id="ARBA00009063"/>
    </source>
</evidence>
<gene>
    <name evidence="11" type="ORF">g.17295</name>
</gene>
<feature type="domain" description="SNARE-complex protein Syntaxin-18 N-terminal" evidence="10">
    <location>
        <begin position="66"/>
        <end position="146"/>
    </location>
</feature>
<dbReference type="GO" id="GO:0031201">
    <property type="term" value="C:SNARE complex"/>
    <property type="evidence" value="ECO:0007669"/>
    <property type="project" value="TreeGrafter"/>
</dbReference>